<dbReference type="EMBL" id="KN818186">
    <property type="protein sequence ID" value="KJA12529.1"/>
    <property type="molecule type" value="Genomic_DNA"/>
</dbReference>
<proteinExistence type="predicted"/>
<protein>
    <submittedName>
        <fullName evidence="2">Uncharacterized protein</fullName>
    </submittedName>
</protein>
<dbReference type="AlphaFoldDB" id="A0A0D2MZY5"/>
<reference evidence="3" key="1">
    <citation type="submission" date="2014-04" db="EMBL/GenBank/DDBJ databases">
        <title>Evolutionary Origins and Diversification of the Mycorrhizal Mutualists.</title>
        <authorList>
            <consortium name="DOE Joint Genome Institute"/>
            <consortium name="Mycorrhizal Genomics Consortium"/>
            <person name="Kohler A."/>
            <person name="Kuo A."/>
            <person name="Nagy L.G."/>
            <person name="Floudas D."/>
            <person name="Copeland A."/>
            <person name="Barry K.W."/>
            <person name="Cichocki N."/>
            <person name="Veneault-Fourrey C."/>
            <person name="LaButti K."/>
            <person name="Lindquist E.A."/>
            <person name="Lipzen A."/>
            <person name="Lundell T."/>
            <person name="Morin E."/>
            <person name="Murat C."/>
            <person name="Riley R."/>
            <person name="Ohm R."/>
            <person name="Sun H."/>
            <person name="Tunlid A."/>
            <person name="Henrissat B."/>
            <person name="Grigoriev I.V."/>
            <person name="Hibbett D.S."/>
            <person name="Martin F."/>
        </authorList>
    </citation>
    <scope>NUCLEOTIDE SEQUENCE [LARGE SCALE GENOMIC DNA]</scope>
    <source>
        <strain evidence="3">FD-334 SS-4</strain>
    </source>
</reference>
<organism evidence="2 3">
    <name type="scientific">Hypholoma sublateritium (strain FD-334 SS-4)</name>
    <dbReference type="NCBI Taxonomy" id="945553"/>
    <lineage>
        <taxon>Eukaryota</taxon>
        <taxon>Fungi</taxon>
        <taxon>Dikarya</taxon>
        <taxon>Basidiomycota</taxon>
        <taxon>Agaricomycotina</taxon>
        <taxon>Agaricomycetes</taxon>
        <taxon>Agaricomycetidae</taxon>
        <taxon>Agaricales</taxon>
        <taxon>Agaricineae</taxon>
        <taxon>Strophariaceae</taxon>
        <taxon>Hypholoma</taxon>
    </lineage>
</organism>
<feature type="region of interest" description="Disordered" evidence="1">
    <location>
        <begin position="1"/>
        <end position="134"/>
    </location>
</feature>
<evidence type="ECO:0000256" key="1">
    <source>
        <dbReference type="SAM" id="MobiDB-lite"/>
    </source>
</evidence>
<feature type="compositionally biased region" description="Basic residues" evidence="1">
    <location>
        <begin position="85"/>
        <end position="95"/>
    </location>
</feature>
<sequence>ARTGTSSDMVGQDNAPTTVHNDVQGAVNPPVDVALPPAINTATATPNKRGRKPAVAKTMDTKASAPLSQDTIDVGTAPGPLLKPAGKKRGRKPKVTKAALLSDTAPTTVNSGAVMNPPAPTTKSGDAASVASVI</sequence>
<feature type="non-terminal residue" evidence="2">
    <location>
        <position position="1"/>
    </location>
</feature>
<keyword evidence="3" id="KW-1185">Reference proteome</keyword>
<dbReference type="Proteomes" id="UP000054270">
    <property type="component" value="Unassembled WGS sequence"/>
</dbReference>
<evidence type="ECO:0000313" key="2">
    <source>
        <dbReference type="EMBL" id="KJA12529.1"/>
    </source>
</evidence>
<feature type="non-terminal residue" evidence="2">
    <location>
        <position position="134"/>
    </location>
</feature>
<name>A0A0D2MZY5_HYPSF</name>
<evidence type="ECO:0000313" key="3">
    <source>
        <dbReference type="Proteomes" id="UP000054270"/>
    </source>
</evidence>
<feature type="compositionally biased region" description="Polar residues" evidence="1">
    <location>
        <begin position="104"/>
        <end position="113"/>
    </location>
</feature>
<feature type="compositionally biased region" description="Polar residues" evidence="1">
    <location>
        <begin position="1"/>
        <end position="21"/>
    </location>
</feature>
<accession>A0A0D2MZY5</accession>
<gene>
    <name evidence="2" type="ORF">HYPSUDRAFT_60385</name>
</gene>